<dbReference type="SUPFAM" id="SSF55347">
    <property type="entry name" value="Glyceraldehyde-3-phosphate dehydrogenase-like, C-terminal domain"/>
    <property type="match status" value="1"/>
</dbReference>
<dbReference type="Pfam" id="PF01408">
    <property type="entry name" value="GFO_IDH_MocA"/>
    <property type="match status" value="1"/>
</dbReference>
<dbReference type="SUPFAM" id="SSF51735">
    <property type="entry name" value="NAD(P)-binding Rossmann-fold domains"/>
    <property type="match status" value="1"/>
</dbReference>
<feature type="domain" description="Gfo/Idh/MocA-like oxidoreductase N-terminal" evidence="2">
    <location>
        <begin position="3"/>
        <end position="120"/>
    </location>
</feature>
<gene>
    <name evidence="4" type="ORF">AGOR_G00174710</name>
</gene>
<evidence type="ECO:0000259" key="2">
    <source>
        <dbReference type="Pfam" id="PF01408"/>
    </source>
</evidence>
<comment type="caution">
    <text evidence="4">The sequence shown here is derived from an EMBL/GenBank/DDBJ whole genome shotgun (WGS) entry which is preliminary data.</text>
</comment>
<name>A0A8T3CXL0_9TELE</name>
<dbReference type="OrthoDB" id="2129491at2759"/>
<evidence type="ECO:0000256" key="1">
    <source>
        <dbReference type="SAM" id="Coils"/>
    </source>
</evidence>
<keyword evidence="1" id="KW-0175">Coiled coil</keyword>
<evidence type="ECO:0000259" key="3">
    <source>
        <dbReference type="Pfam" id="PF09166"/>
    </source>
</evidence>
<dbReference type="GO" id="GO:0004074">
    <property type="term" value="F:biliverdin reductase [NAD(P)H] activity"/>
    <property type="evidence" value="ECO:0007669"/>
    <property type="project" value="InterPro"/>
</dbReference>
<dbReference type="AlphaFoldDB" id="A0A8T3CXL0"/>
<dbReference type="EMBL" id="JAERUA010000016">
    <property type="protein sequence ID" value="KAI1889016.1"/>
    <property type="molecule type" value="Genomic_DNA"/>
</dbReference>
<proteinExistence type="predicted"/>
<feature type="domain" description="Biliverdin reductase catalytic" evidence="3">
    <location>
        <begin position="128"/>
        <end position="239"/>
    </location>
</feature>
<dbReference type="InterPro" id="IPR000683">
    <property type="entry name" value="Gfo/Idh/MocA-like_OxRdtase_N"/>
</dbReference>
<reference evidence="4" key="1">
    <citation type="submission" date="2021-01" db="EMBL/GenBank/DDBJ databases">
        <authorList>
            <person name="Zahm M."/>
            <person name="Roques C."/>
            <person name="Cabau C."/>
            <person name="Klopp C."/>
            <person name="Donnadieu C."/>
            <person name="Jouanno E."/>
            <person name="Lampietro C."/>
            <person name="Louis A."/>
            <person name="Herpin A."/>
            <person name="Echchiki A."/>
            <person name="Berthelot C."/>
            <person name="Parey E."/>
            <person name="Roest-Crollius H."/>
            <person name="Braasch I."/>
            <person name="Postlethwait J."/>
            <person name="Bobe J."/>
            <person name="Montfort J."/>
            <person name="Bouchez O."/>
            <person name="Begum T."/>
            <person name="Mejri S."/>
            <person name="Adams A."/>
            <person name="Chen W.-J."/>
            <person name="Guiguen Y."/>
        </authorList>
    </citation>
    <scope>NUCLEOTIDE SEQUENCE</scope>
    <source>
        <tissue evidence="4">Blood</tissue>
    </source>
</reference>
<dbReference type="PANTHER" id="PTHR43377:SF1">
    <property type="entry name" value="BILIVERDIN REDUCTASE A"/>
    <property type="match status" value="1"/>
</dbReference>
<evidence type="ECO:0000313" key="5">
    <source>
        <dbReference type="Proteomes" id="UP000829720"/>
    </source>
</evidence>
<sequence length="295" mass="33164">MFGTVVVGVGRAGQVRIRDLLTPLPGSAAERLSIKGFVSRRHLGDQQGVKQISLKEALDREDIQVAIVCTENTSHEDYIQKFLEAGKHVCVEYPMSLSHTAAVELHHLAEKKGKVLHEEHIELLTAEYKQLKKNVAGLNLLEGTIQFTAGPPLSELRSLSFSAIARLTWLVDLFGELMVTDSSMVEDRQNQYMKMTAEFLTKEQRKLTWIEERGPGLGWSKSIDFRFDSGRIDQLPDAPPEPVGIFMQDLELFGRKLLGDVPLEQLQKERRRVLHCLQLAGHISQLCQSTAHNCT</sequence>
<dbReference type="Pfam" id="PF09166">
    <property type="entry name" value="Biliv-reduc_cat"/>
    <property type="match status" value="1"/>
</dbReference>
<dbReference type="GO" id="GO:0042167">
    <property type="term" value="P:heme catabolic process"/>
    <property type="evidence" value="ECO:0007669"/>
    <property type="project" value="InterPro"/>
</dbReference>
<evidence type="ECO:0008006" key="6">
    <source>
        <dbReference type="Google" id="ProtNLM"/>
    </source>
</evidence>
<dbReference type="Gene3D" id="3.30.360.10">
    <property type="entry name" value="Dihydrodipicolinate Reductase, domain 2"/>
    <property type="match status" value="1"/>
</dbReference>
<dbReference type="PANTHER" id="PTHR43377">
    <property type="entry name" value="BILIVERDIN REDUCTASE A"/>
    <property type="match status" value="1"/>
</dbReference>
<feature type="coiled-coil region" evidence="1">
    <location>
        <begin position="114"/>
        <end position="141"/>
    </location>
</feature>
<dbReference type="InterPro" id="IPR051450">
    <property type="entry name" value="Gfo/Idh/MocA_Oxidoreductases"/>
</dbReference>
<dbReference type="InterPro" id="IPR036291">
    <property type="entry name" value="NAD(P)-bd_dom_sf"/>
</dbReference>
<protein>
    <recommendedName>
        <fullName evidence="6">Biliverdin reductase A</fullName>
    </recommendedName>
</protein>
<dbReference type="GO" id="GO:0000166">
    <property type="term" value="F:nucleotide binding"/>
    <property type="evidence" value="ECO:0007669"/>
    <property type="project" value="InterPro"/>
</dbReference>
<dbReference type="Gene3D" id="3.40.50.720">
    <property type="entry name" value="NAD(P)-binding Rossmann-like Domain"/>
    <property type="match status" value="1"/>
</dbReference>
<dbReference type="InterPro" id="IPR015249">
    <property type="entry name" value="Biliverdin_Rdtase_cat"/>
</dbReference>
<keyword evidence="5" id="KW-1185">Reference proteome</keyword>
<organism evidence="4 5">
    <name type="scientific">Albula goreensis</name>
    <dbReference type="NCBI Taxonomy" id="1534307"/>
    <lineage>
        <taxon>Eukaryota</taxon>
        <taxon>Metazoa</taxon>
        <taxon>Chordata</taxon>
        <taxon>Craniata</taxon>
        <taxon>Vertebrata</taxon>
        <taxon>Euteleostomi</taxon>
        <taxon>Actinopterygii</taxon>
        <taxon>Neopterygii</taxon>
        <taxon>Teleostei</taxon>
        <taxon>Albuliformes</taxon>
        <taxon>Albulidae</taxon>
        <taxon>Albula</taxon>
    </lineage>
</organism>
<evidence type="ECO:0000313" key="4">
    <source>
        <dbReference type="EMBL" id="KAI1889016.1"/>
    </source>
</evidence>
<accession>A0A8T3CXL0</accession>
<dbReference type="GO" id="GO:0008270">
    <property type="term" value="F:zinc ion binding"/>
    <property type="evidence" value="ECO:0007669"/>
    <property type="project" value="InterPro"/>
</dbReference>
<dbReference type="Proteomes" id="UP000829720">
    <property type="component" value="Unassembled WGS sequence"/>
</dbReference>